<organism evidence="1">
    <name type="scientific">marine sediment metagenome</name>
    <dbReference type="NCBI Taxonomy" id="412755"/>
    <lineage>
        <taxon>unclassified sequences</taxon>
        <taxon>metagenomes</taxon>
        <taxon>ecological metagenomes</taxon>
    </lineage>
</organism>
<gene>
    <name evidence="1" type="ORF">LCGC14_1583960</name>
</gene>
<sequence length="98" mass="11847">MKYLKIDDNKASFIKDKTQPKIWTEIDKIEKEDLMNLLDFATDDDFEMDEYNEDILANKAHQIIYKSITEKLNIFLTNKDRFKDQTENIYKEALEKYQ</sequence>
<evidence type="ECO:0000313" key="1">
    <source>
        <dbReference type="EMBL" id="KKM26518.1"/>
    </source>
</evidence>
<name>A0A0F9KWQ9_9ZZZZ</name>
<comment type="caution">
    <text evidence="1">The sequence shown here is derived from an EMBL/GenBank/DDBJ whole genome shotgun (WGS) entry which is preliminary data.</text>
</comment>
<dbReference type="EMBL" id="LAZR01012498">
    <property type="protein sequence ID" value="KKM26518.1"/>
    <property type="molecule type" value="Genomic_DNA"/>
</dbReference>
<dbReference type="AlphaFoldDB" id="A0A0F9KWQ9"/>
<reference evidence="1" key="1">
    <citation type="journal article" date="2015" name="Nature">
        <title>Complex archaea that bridge the gap between prokaryotes and eukaryotes.</title>
        <authorList>
            <person name="Spang A."/>
            <person name="Saw J.H."/>
            <person name="Jorgensen S.L."/>
            <person name="Zaremba-Niedzwiedzka K."/>
            <person name="Martijn J."/>
            <person name="Lind A.E."/>
            <person name="van Eijk R."/>
            <person name="Schleper C."/>
            <person name="Guy L."/>
            <person name="Ettema T.J."/>
        </authorList>
    </citation>
    <scope>NUCLEOTIDE SEQUENCE</scope>
</reference>
<protein>
    <submittedName>
        <fullName evidence="1">Uncharacterized protein</fullName>
    </submittedName>
</protein>
<proteinExistence type="predicted"/>
<accession>A0A0F9KWQ9</accession>